<feature type="compositionally biased region" description="Acidic residues" evidence="1">
    <location>
        <begin position="36"/>
        <end position="50"/>
    </location>
</feature>
<evidence type="ECO:0000313" key="2">
    <source>
        <dbReference type="Proteomes" id="UP000887565"/>
    </source>
</evidence>
<dbReference type="AlphaFoldDB" id="A0A915HGX9"/>
<accession>A0A915HGX9</accession>
<protein>
    <submittedName>
        <fullName evidence="3">Uncharacterized protein</fullName>
    </submittedName>
</protein>
<sequence length="50" mass="5590">MSRQLFSNYLSSVQEVRAEANSDSSDSHSPGKSGEENEDIDEVICEYSDF</sequence>
<evidence type="ECO:0000313" key="3">
    <source>
        <dbReference type="WBParaSite" id="nRc.2.0.1.t01267-RA"/>
    </source>
</evidence>
<organism evidence="2 3">
    <name type="scientific">Romanomermis culicivorax</name>
    <name type="common">Nematode worm</name>
    <dbReference type="NCBI Taxonomy" id="13658"/>
    <lineage>
        <taxon>Eukaryota</taxon>
        <taxon>Metazoa</taxon>
        <taxon>Ecdysozoa</taxon>
        <taxon>Nematoda</taxon>
        <taxon>Enoplea</taxon>
        <taxon>Dorylaimia</taxon>
        <taxon>Mermithida</taxon>
        <taxon>Mermithoidea</taxon>
        <taxon>Mermithidae</taxon>
        <taxon>Romanomermis</taxon>
    </lineage>
</organism>
<name>A0A915HGX9_ROMCU</name>
<feature type="region of interest" description="Disordered" evidence="1">
    <location>
        <begin position="16"/>
        <end position="50"/>
    </location>
</feature>
<evidence type="ECO:0000256" key="1">
    <source>
        <dbReference type="SAM" id="MobiDB-lite"/>
    </source>
</evidence>
<keyword evidence="2" id="KW-1185">Reference proteome</keyword>
<dbReference type="WBParaSite" id="nRc.2.0.1.t01267-RA">
    <property type="protein sequence ID" value="nRc.2.0.1.t01267-RA"/>
    <property type="gene ID" value="nRc.2.0.1.g01267"/>
</dbReference>
<reference evidence="3" key="1">
    <citation type="submission" date="2022-11" db="UniProtKB">
        <authorList>
            <consortium name="WormBaseParasite"/>
        </authorList>
    </citation>
    <scope>IDENTIFICATION</scope>
</reference>
<dbReference type="Proteomes" id="UP000887565">
    <property type="component" value="Unplaced"/>
</dbReference>
<proteinExistence type="predicted"/>